<feature type="transmembrane region" description="Helical" evidence="9">
    <location>
        <begin position="531"/>
        <end position="552"/>
    </location>
</feature>
<dbReference type="InterPro" id="IPR016817">
    <property type="entry name" value="MannP-dilichol_defect-1"/>
</dbReference>
<evidence type="ECO:0000313" key="11">
    <source>
        <dbReference type="Proteomes" id="UP000759131"/>
    </source>
</evidence>
<keyword evidence="11" id="KW-1185">Reference proteome</keyword>
<feature type="transmembrane region" description="Helical" evidence="9">
    <location>
        <begin position="417"/>
        <end position="438"/>
    </location>
</feature>
<evidence type="ECO:0000256" key="1">
    <source>
        <dbReference type="ARBA" id="ARBA00004141"/>
    </source>
</evidence>
<keyword evidence="4" id="KW-0677">Repeat</keyword>
<keyword evidence="5 9" id="KW-1133">Transmembrane helix</keyword>
<dbReference type="GO" id="GO:0016020">
    <property type="term" value="C:membrane"/>
    <property type="evidence" value="ECO:0007669"/>
    <property type="project" value="UniProtKB-SubCell"/>
</dbReference>
<dbReference type="InterPro" id="IPR006603">
    <property type="entry name" value="PQ-loop_rpt"/>
</dbReference>
<evidence type="ECO:0000313" key="10">
    <source>
        <dbReference type="EMBL" id="CAD7634814.1"/>
    </source>
</evidence>
<evidence type="ECO:0000256" key="9">
    <source>
        <dbReference type="SAM" id="Phobius"/>
    </source>
</evidence>
<comment type="subcellular location">
    <subcellularLocation>
        <location evidence="1">Membrane</location>
        <topology evidence="1">Multi-pass membrane protein</topology>
    </subcellularLocation>
</comment>
<feature type="transmembrane region" description="Helical" evidence="9">
    <location>
        <begin position="500"/>
        <end position="519"/>
    </location>
</feature>
<sequence length="568" mass="62638">MAPNVQWPQHMNQNYPQFVLQHQQNDLNTNQMKEPHYLHSGQQVFLSSIANYGQQTMNNEPQQHLNQQPIRLIYPNPNASQLQSGIQSFGGLMNGSHPHQSVANQMNSMSFPLQSSSNGINFAGNQSNIQNNTLISPPINGPFGTPLQVPSNMGNVWIIGNGLYPQSTSPMIACPPPANTPPSGSIGSNIAPFVGMSYQHYRPQMNSNAAQSRAPPLLKNHPIMTPQANPHRIVSSNGNQYVQQSVPEMLDIMGANNYVNRGPVVPQVNQMRRMPVNMNQGLDVRLPSVQSFTQCIQHSKDMTYSTGEVSHHYRAKDTMNGTEVQMKLTEMCSLLYPNHCCDEVIGHFLVSKPCLTTIVSKTLGYGIIMGSTLVKMPQLLKIWGAGSGEGISFAGVVLELIAMTFSAAYAFANHFPFSAWGECLFLMLVTALIASLVLNYQRNQLSALAFIVSYVTLTYVLMSGLTPMSVLWSLQAVNLPLAISGKMFQAFVNLRNGNTGQLSAITAVLIFLGAFARIFTSLQETGDLLVVWTFTAASVANFVLLAQIFYYWEQTNQYLNALQKKKKK</sequence>
<reference evidence="10" key="1">
    <citation type="submission" date="2020-11" db="EMBL/GenBank/DDBJ databases">
        <authorList>
            <person name="Tran Van P."/>
        </authorList>
    </citation>
    <scope>NUCLEOTIDE SEQUENCE</scope>
</reference>
<proteinExistence type="inferred from homology"/>
<dbReference type="Pfam" id="PF04193">
    <property type="entry name" value="PQ-loop"/>
    <property type="match status" value="1"/>
</dbReference>
<evidence type="ECO:0000256" key="7">
    <source>
        <dbReference type="ARBA" id="ARBA00038475"/>
    </source>
</evidence>
<evidence type="ECO:0000256" key="3">
    <source>
        <dbReference type="ARBA" id="ARBA00022692"/>
    </source>
</evidence>
<evidence type="ECO:0000256" key="5">
    <source>
        <dbReference type="ARBA" id="ARBA00022989"/>
    </source>
</evidence>
<dbReference type="Gene3D" id="1.20.1280.290">
    <property type="match status" value="1"/>
</dbReference>
<accession>A0A7R9Q718</accession>
<evidence type="ECO:0000256" key="2">
    <source>
        <dbReference type="ARBA" id="ARBA00022448"/>
    </source>
</evidence>
<evidence type="ECO:0000256" key="8">
    <source>
        <dbReference type="ARBA" id="ARBA00067517"/>
    </source>
</evidence>
<feature type="transmembrane region" description="Helical" evidence="9">
    <location>
        <begin position="445"/>
        <end position="464"/>
    </location>
</feature>
<keyword evidence="2" id="KW-0813">Transport</keyword>
<gene>
    <name evidence="10" type="ORF">OSB1V03_LOCUS15208</name>
</gene>
<dbReference type="PANTHER" id="PTHR12226">
    <property type="entry name" value="MANNOSE-P-DOLICHOL UTILIZATION DEFECT 1 LEC35 -RELATED"/>
    <property type="match status" value="1"/>
</dbReference>
<comment type="similarity">
    <text evidence="7">Belongs to the MPDU1 (TC 2.A.43.3) family.</text>
</comment>
<dbReference type="EMBL" id="OC869947">
    <property type="protein sequence ID" value="CAD7634814.1"/>
    <property type="molecule type" value="Genomic_DNA"/>
</dbReference>
<dbReference type="AlphaFoldDB" id="A0A7R9Q718"/>
<dbReference type="FunFam" id="1.20.1280.290:FF:000006">
    <property type="entry name" value="mannose-P-dolichol utilization defect 1 protein"/>
    <property type="match status" value="1"/>
</dbReference>
<dbReference type="GO" id="GO:0009312">
    <property type="term" value="P:oligosaccharide biosynthetic process"/>
    <property type="evidence" value="ECO:0007669"/>
    <property type="project" value="TreeGrafter"/>
</dbReference>
<feature type="transmembrane region" description="Helical" evidence="9">
    <location>
        <begin position="392"/>
        <end position="411"/>
    </location>
</feature>
<evidence type="ECO:0000256" key="4">
    <source>
        <dbReference type="ARBA" id="ARBA00022737"/>
    </source>
</evidence>
<organism evidence="10">
    <name type="scientific">Medioppia subpectinata</name>
    <dbReference type="NCBI Taxonomy" id="1979941"/>
    <lineage>
        <taxon>Eukaryota</taxon>
        <taxon>Metazoa</taxon>
        <taxon>Ecdysozoa</taxon>
        <taxon>Arthropoda</taxon>
        <taxon>Chelicerata</taxon>
        <taxon>Arachnida</taxon>
        <taxon>Acari</taxon>
        <taxon>Acariformes</taxon>
        <taxon>Sarcoptiformes</taxon>
        <taxon>Oribatida</taxon>
        <taxon>Brachypylina</taxon>
        <taxon>Oppioidea</taxon>
        <taxon>Oppiidae</taxon>
        <taxon>Medioppia</taxon>
    </lineage>
</organism>
<feature type="transmembrane region" description="Helical" evidence="9">
    <location>
        <begin position="362"/>
        <end position="380"/>
    </location>
</feature>
<protein>
    <recommendedName>
        <fullName evidence="8">Mannose-P-dolichol utilization defect 1 protein homolog</fullName>
    </recommendedName>
</protein>
<keyword evidence="3 9" id="KW-0812">Transmembrane</keyword>
<dbReference type="OrthoDB" id="271506at2759"/>
<dbReference type="EMBL" id="CAJPIZ010015372">
    <property type="protein sequence ID" value="CAG2115244.1"/>
    <property type="molecule type" value="Genomic_DNA"/>
</dbReference>
<dbReference type="SMART" id="SM00679">
    <property type="entry name" value="CTNS"/>
    <property type="match status" value="2"/>
</dbReference>
<name>A0A7R9Q718_9ACAR</name>
<dbReference type="PANTHER" id="PTHR12226:SF2">
    <property type="entry name" value="MANNOSE-P-DOLICHOL UTILIZATION DEFECT 1 PROTEIN"/>
    <property type="match status" value="1"/>
</dbReference>
<dbReference type="Proteomes" id="UP000759131">
    <property type="component" value="Unassembled WGS sequence"/>
</dbReference>
<keyword evidence="6 9" id="KW-0472">Membrane</keyword>
<evidence type="ECO:0000256" key="6">
    <source>
        <dbReference type="ARBA" id="ARBA00023136"/>
    </source>
</evidence>